<dbReference type="AlphaFoldDB" id="A0AA88Q1K4"/>
<evidence type="ECO:0000313" key="1">
    <source>
        <dbReference type="EMBL" id="KAK2909024.1"/>
    </source>
</evidence>
<dbReference type="Proteomes" id="UP001187343">
    <property type="component" value="Unassembled WGS sequence"/>
</dbReference>
<dbReference type="EMBL" id="JAUYZG010000004">
    <property type="protein sequence ID" value="KAK2909024.1"/>
    <property type="molecule type" value="Genomic_DNA"/>
</dbReference>
<evidence type="ECO:0008006" key="3">
    <source>
        <dbReference type="Google" id="ProtNLM"/>
    </source>
</evidence>
<dbReference type="PANTHER" id="PTHR22437">
    <property type="entry name" value="WINGED HELIX DOMAIN-CONTAINING PROTEIN"/>
    <property type="match status" value="1"/>
</dbReference>
<proteinExistence type="predicted"/>
<organism evidence="1 2">
    <name type="scientific">Cirrhinus molitorella</name>
    <name type="common">mud carp</name>
    <dbReference type="NCBI Taxonomy" id="172907"/>
    <lineage>
        <taxon>Eukaryota</taxon>
        <taxon>Metazoa</taxon>
        <taxon>Chordata</taxon>
        <taxon>Craniata</taxon>
        <taxon>Vertebrata</taxon>
        <taxon>Euteleostomi</taxon>
        <taxon>Actinopterygii</taxon>
        <taxon>Neopterygii</taxon>
        <taxon>Teleostei</taxon>
        <taxon>Ostariophysi</taxon>
        <taxon>Cypriniformes</taxon>
        <taxon>Cyprinidae</taxon>
        <taxon>Labeoninae</taxon>
        <taxon>Labeonini</taxon>
        <taxon>Cirrhinus</taxon>
    </lineage>
</organism>
<evidence type="ECO:0000313" key="2">
    <source>
        <dbReference type="Proteomes" id="UP001187343"/>
    </source>
</evidence>
<dbReference type="GO" id="GO:0006357">
    <property type="term" value="P:regulation of transcription by RNA polymerase II"/>
    <property type="evidence" value="ECO:0007669"/>
    <property type="project" value="InterPro"/>
</dbReference>
<dbReference type="GO" id="GO:0005737">
    <property type="term" value="C:cytoplasm"/>
    <property type="evidence" value="ECO:0007669"/>
    <property type="project" value="TreeGrafter"/>
</dbReference>
<accession>A0AA88Q1K4</accession>
<keyword evidence="2" id="KW-1185">Reference proteome</keyword>
<dbReference type="GO" id="GO:0000977">
    <property type="term" value="F:RNA polymerase II transcription regulatory region sequence-specific DNA binding"/>
    <property type="evidence" value="ECO:0007669"/>
    <property type="project" value="TreeGrafter"/>
</dbReference>
<dbReference type="InterPro" id="IPR040126">
    <property type="entry name" value="STOX1/2"/>
</dbReference>
<gene>
    <name evidence="1" type="ORF">Q8A67_004861</name>
</gene>
<reference evidence="1" key="1">
    <citation type="submission" date="2023-08" db="EMBL/GenBank/DDBJ databases">
        <title>Chromosome-level Genome Assembly of mud carp (Cirrhinus molitorella).</title>
        <authorList>
            <person name="Liu H."/>
        </authorList>
    </citation>
    <scope>NUCLEOTIDE SEQUENCE</scope>
    <source>
        <strain evidence="1">Prfri</strain>
        <tissue evidence="1">Muscle</tissue>
    </source>
</reference>
<dbReference type="GO" id="GO:0005634">
    <property type="term" value="C:nucleus"/>
    <property type="evidence" value="ECO:0007669"/>
    <property type="project" value="TreeGrafter"/>
</dbReference>
<comment type="caution">
    <text evidence="1">The sequence shown here is derived from an EMBL/GenBank/DDBJ whole genome shotgun (WGS) entry which is preliminary data.</text>
</comment>
<dbReference type="PANTHER" id="PTHR22437:SF2">
    <property type="entry name" value="STORKHEAD-BOX PROTEIN 2"/>
    <property type="match status" value="1"/>
</dbReference>
<protein>
    <recommendedName>
        <fullName evidence="3">Storkhead-box protein 1</fullName>
    </recommendedName>
</protein>
<sequence>MKSSPALYGQQTSPMNGVIDQATAEEASMVEESVSLAFGRMRRMSRERCAIKHRVSAAEHRTGSQSTPWPVCETRRRMEKFLQIAPHSLAIVLSRVSTEEAAAVTEKLQHHHTGYEIFADFKAENMQHFWNKKVTDAISETFFLGWIDEHVLLIQGKEDHLEVLREGWTRRALKPPRGFEIKCIGKPGQMASHWDPCCWTAMGKGSSQVAFRGIMWVNLSASELF</sequence>
<name>A0AA88Q1K4_9TELE</name>